<feature type="compositionally biased region" description="Basic and acidic residues" evidence="1">
    <location>
        <begin position="229"/>
        <end position="238"/>
    </location>
</feature>
<dbReference type="RefSeq" id="XP_008718533.1">
    <property type="nucleotide sequence ID" value="XM_008720311.1"/>
</dbReference>
<name>W2RVE4_CYPE1</name>
<dbReference type="GeneID" id="19973313"/>
<dbReference type="EMBL" id="KB822721">
    <property type="protein sequence ID" value="ETN39748.1"/>
    <property type="molecule type" value="Genomic_DNA"/>
</dbReference>
<dbReference type="InterPro" id="IPR029498">
    <property type="entry name" value="HeLo_dom"/>
</dbReference>
<sequence length="346" mass="38083">MAEVTGLVVGTIGLAALFQTCVELFDCFELGRNYASDYQLACTKLDLLQARLSHWGGVLSVDLPGCEHPALRQNWPDEQHVIARSLNGIKDIFRNATILAEKYKSSARRVKIPSIRSLQKQESAAAIGEPAQLIRLSRWSLIGKRTLWAIHDKSKFDGFIDDLRFLIENLEKVQIRITMSGSRSTAQRKPTPKATMTEEPARGRSGDRGSTSHATPPPKTQAKTAGKPSPKDDIKRPIEPVGRNCGHATVDNDFTNNNHFDVYGNVGDLGEKAKKHLFRNNTFKNTGGFSLHGDAASGKDLAEVLRCYMTSSDAADRDSEASTETYSSDETIQAPLSRGSLRRGQN</sequence>
<gene>
    <name evidence="3" type="ORF">HMPREF1541_05974</name>
</gene>
<dbReference type="STRING" id="1220924.W2RVE4"/>
<organism evidence="3 4">
    <name type="scientific">Cyphellophora europaea (strain CBS 101466)</name>
    <name type="common">Phialophora europaea</name>
    <dbReference type="NCBI Taxonomy" id="1220924"/>
    <lineage>
        <taxon>Eukaryota</taxon>
        <taxon>Fungi</taxon>
        <taxon>Dikarya</taxon>
        <taxon>Ascomycota</taxon>
        <taxon>Pezizomycotina</taxon>
        <taxon>Eurotiomycetes</taxon>
        <taxon>Chaetothyriomycetidae</taxon>
        <taxon>Chaetothyriales</taxon>
        <taxon>Cyphellophoraceae</taxon>
        <taxon>Cyphellophora</taxon>
    </lineage>
</organism>
<dbReference type="eggNOG" id="ENOG502S8GV">
    <property type="taxonomic scope" value="Eukaryota"/>
</dbReference>
<reference evidence="3 4" key="1">
    <citation type="submission" date="2013-03" db="EMBL/GenBank/DDBJ databases">
        <title>The Genome Sequence of Phialophora europaea CBS 101466.</title>
        <authorList>
            <consortium name="The Broad Institute Genomics Platform"/>
            <person name="Cuomo C."/>
            <person name="de Hoog S."/>
            <person name="Gorbushina A."/>
            <person name="Walker B."/>
            <person name="Young S.K."/>
            <person name="Zeng Q."/>
            <person name="Gargeya S."/>
            <person name="Fitzgerald M."/>
            <person name="Haas B."/>
            <person name="Abouelleil A."/>
            <person name="Allen A.W."/>
            <person name="Alvarado L."/>
            <person name="Arachchi H.M."/>
            <person name="Berlin A.M."/>
            <person name="Chapman S.B."/>
            <person name="Gainer-Dewar J."/>
            <person name="Goldberg J."/>
            <person name="Griggs A."/>
            <person name="Gujja S."/>
            <person name="Hansen M."/>
            <person name="Howarth C."/>
            <person name="Imamovic A."/>
            <person name="Ireland A."/>
            <person name="Larimer J."/>
            <person name="McCowan C."/>
            <person name="Murphy C."/>
            <person name="Pearson M."/>
            <person name="Poon T.W."/>
            <person name="Priest M."/>
            <person name="Roberts A."/>
            <person name="Saif S."/>
            <person name="Shea T."/>
            <person name="Sisk P."/>
            <person name="Sykes S."/>
            <person name="Wortman J."/>
            <person name="Nusbaum C."/>
            <person name="Birren B."/>
        </authorList>
    </citation>
    <scope>NUCLEOTIDE SEQUENCE [LARGE SCALE GENOMIC DNA]</scope>
    <source>
        <strain evidence="3 4">CBS 101466</strain>
    </source>
</reference>
<dbReference type="AlphaFoldDB" id="W2RVE4"/>
<dbReference type="HOGENOM" id="CLU_801722_0_0_1"/>
<protein>
    <recommendedName>
        <fullName evidence="2">Prion-inhibition and propagation HeLo domain-containing protein</fullName>
    </recommendedName>
</protein>
<feature type="region of interest" description="Disordered" evidence="1">
    <location>
        <begin position="312"/>
        <end position="346"/>
    </location>
</feature>
<keyword evidence="4" id="KW-1185">Reference proteome</keyword>
<dbReference type="PANTHER" id="PTHR37542:SF3">
    <property type="entry name" value="PRION-INHIBITION AND PROPAGATION HELO DOMAIN-CONTAINING PROTEIN"/>
    <property type="match status" value="1"/>
</dbReference>
<dbReference type="PANTHER" id="PTHR37542">
    <property type="entry name" value="HELO DOMAIN-CONTAINING PROTEIN-RELATED"/>
    <property type="match status" value="1"/>
</dbReference>
<dbReference type="Pfam" id="PF14479">
    <property type="entry name" value="HeLo"/>
    <property type="match status" value="1"/>
</dbReference>
<feature type="domain" description="Prion-inhibition and propagation HeLo" evidence="2">
    <location>
        <begin position="6"/>
        <end position="173"/>
    </location>
</feature>
<accession>W2RVE4</accession>
<evidence type="ECO:0000259" key="2">
    <source>
        <dbReference type="Pfam" id="PF14479"/>
    </source>
</evidence>
<dbReference type="Gene3D" id="1.20.120.1020">
    <property type="entry name" value="Prion-inhibition and propagation, HeLo domain"/>
    <property type="match status" value="1"/>
</dbReference>
<evidence type="ECO:0000313" key="4">
    <source>
        <dbReference type="Proteomes" id="UP000030752"/>
    </source>
</evidence>
<dbReference type="OrthoDB" id="20872at2759"/>
<dbReference type="InterPro" id="IPR038305">
    <property type="entry name" value="HeLo_sf"/>
</dbReference>
<dbReference type="InParanoid" id="W2RVE4"/>
<dbReference type="VEuPathDB" id="FungiDB:HMPREF1541_05974"/>
<evidence type="ECO:0000313" key="3">
    <source>
        <dbReference type="EMBL" id="ETN39748.1"/>
    </source>
</evidence>
<evidence type="ECO:0000256" key="1">
    <source>
        <dbReference type="SAM" id="MobiDB-lite"/>
    </source>
</evidence>
<feature type="region of interest" description="Disordered" evidence="1">
    <location>
        <begin position="180"/>
        <end position="245"/>
    </location>
</feature>
<dbReference type="Proteomes" id="UP000030752">
    <property type="component" value="Unassembled WGS sequence"/>
</dbReference>
<proteinExistence type="predicted"/>